<evidence type="ECO:0000313" key="2">
    <source>
        <dbReference type="RefSeq" id="WP_051378323.1"/>
    </source>
</evidence>
<keyword evidence="1" id="KW-1185">Reference proteome</keyword>
<dbReference type="OrthoDB" id="8946427at2"/>
<reference evidence="2" key="1">
    <citation type="submission" date="2025-08" db="UniProtKB">
        <authorList>
            <consortium name="RefSeq"/>
        </authorList>
    </citation>
    <scope>IDENTIFICATION</scope>
</reference>
<dbReference type="RefSeq" id="WP_051378323.1">
    <property type="nucleotide sequence ID" value="NZ_AXWS01000008.1"/>
</dbReference>
<protein>
    <submittedName>
        <fullName evidence="2">Uncharacterized protein</fullName>
    </submittedName>
</protein>
<dbReference type="Proteomes" id="UP000675920">
    <property type="component" value="Unplaced"/>
</dbReference>
<accession>A0A8B6X961</accession>
<evidence type="ECO:0000313" key="1">
    <source>
        <dbReference type="Proteomes" id="UP000675920"/>
    </source>
</evidence>
<name>A0A8B6X961_9BURK</name>
<sequence>MSSTSLPAERCSDPLLRWLAPREKLAGLSPLDQLYNRLDGLFPTRFRAQFPDTDSVENWKREWAEGFTAERVTFDEIATGIDALRGGRDPMRRDKGWPPNFTEFLAACRPPIEHEAAYHEAVREMRRRHSAAGGDRWSHPAIFRAAAAIGGDLLSSTWPGMRARWIDVLDDCLAEIRAGRMSAEIPKVDRSAMRLDAPKPRVLTAAEQQARDAELAAKLNELKDRPKPGLEWARRLVERAELNPSSVTATALRMARNALGINNHTHGEAA</sequence>
<dbReference type="AlphaFoldDB" id="A0A8B6X961"/>
<organism evidence="1 2">
    <name type="scientific">Derxia gummosa DSM 723</name>
    <dbReference type="NCBI Taxonomy" id="1121388"/>
    <lineage>
        <taxon>Bacteria</taxon>
        <taxon>Pseudomonadati</taxon>
        <taxon>Pseudomonadota</taxon>
        <taxon>Betaproteobacteria</taxon>
        <taxon>Burkholderiales</taxon>
        <taxon>Alcaligenaceae</taxon>
        <taxon>Derxia</taxon>
    </lineage>
</organism>
<proteinExistence type="predicted"/>